<dbReference type="PANTHER" id="PTHR10584">
    <property type="entry name" value="SUGAR KINASE"/>
    <property type="match status" value="1"/>
</dbReference>
<comment type="caution">
    <text evidence="12">The sequence shown here is derived from an EMBL/GenBank/DDBJ whole genome shotgun (WGS) entry which is preliminary data.</text>
</comment>
<dbReference type="Proteomes" id="UP001300871">
    <property type="component" value="Unassembled WGS sequence"/>
</dbReference>
<evidence type="ECO:0000256" key="4">
    <source>
        <dbReference type="ARBA" id="ARBA00022777"/>
    </source>
</evidence>
<comment type="activity regulation">
    <text evidence="9">Activated by a monovalent cation that binds near, but not in, the active site. The most likely occupant of the site in vivo is potassium. Ion binding induces a conformational change that may alter substrate affinity.</text>
</comment>
<evidence type="ECO:0000313" key="13">
    <source>
        <dbReference type="Proteomes" id="UP001300871"/>
    </source>
</evidence>
<feature type="binding site" evidence="9">
    <location>
        <position position="280"/>
    </location>
    <ligand>
        <name>K(+)</name>
        <dbReference type="ChEBI" id="CHEBI:29103"/>
    </ligand>
</feature>
<reference evidence="11" key="1">
    <citation type="journal article" date="2022" name="Cell Host Microbe">
        <title>Colonization of the live biotherapeutic product VE303 and modulation of the microbiota and metabolites in healthy volunteers.</title>
        <authorList>
            <person name="Dsouza M."/>
            <person name="Menon R."/>
            <person name="Crossette E."/>
            <person name="Bhattarai S.K."/>
            <person name="Schneider J."/>
            <person name="Kim Y.G."/>
            <person name="Reddy S."/>
            <person name="Caballero S."/>
            <person name="Felix C."/>
            <person name="Cornacchione L."/>
            <person name="Hendrickson J."/>
            <person name="Watson A.R."/>
            <person name="Minot S.S."/>
            <person name="Greenfield N."/>
            <person name="Schopf L."/>
            <person name="Szabady R."/>
            <person name="Patarroyo J."/>
            <person name="Smith W."/>
            <person name="Harrison P."/>
            <person name="Kuijper E.J."/>
            <person name="Kelly C.P."/>
            <person name="Olle B."/>
            <person name="Bobilev D."/>
            <person name="Silber J.L."/>
            <person name="Bucci V."/>
            <person name="Roberts B."/>
            <person name="Faith J."/>
            <person name="Norman J.M."/>
        </authorList>
    </citation>
    <scope>NUCLEOTIDE SEQUENCE</scope>
    <source>
        <strain evidence="11">VE303-04</strain>
    </source>
</reference>
<name>A0AAW6B4N5_CLOSY</name>
<comment type="cofactor">
    <cofactor evidence="9">
        <name>Mg(2+)</name>
        <dbReference type="ChEBI" id="CHEBI:18420"/>
    </cofactor>
    <text evidence="9">Requires a divalent cation, most likely magnesium in vivo, as an electrophilic catalyst to aid phosphoryl group transfer. It is the chelate of the metal and the nucleotide that is the actual substrate.</text>
</comment>
<feature type="binding site" evidence="9">
    <location>
        <position position="245"/>
    </location>
    <ligand>
        <name>substrate</name>
    </ligand>
</feature>
<dbReference type="AlphaFoldDB" id="A0AAW6B4N5"/>
<feature type="binding site" evidence="9">
    <location>
        <position position="275"/>
    </location>
    <ligand>
        <name>K(+)</name>
        <dbReference type="ChEBI" id="CHEBI:29103"/>
    </ligand>
</feature>
<feature type="binding site" evidence="9">
    <location>
        <position position="239"/>
    </location>
    <ligand>
        <name>K(+)</name>
        <dbReference type="ChEBI" id="CHEBI:29103"/>
    </ligand>
</feature>
<feature type="domain" description="Carbohydrate kinase PfkB" evidence="10">
    <location>
        <begin position="4"/>
        <end position="287"/>
    </location>
</feature>
<evidence type="ECO:0000259" key="10">
    <source>
        <dbReference type="Pfam" id="PF00294"/>
    </source>
</evidence>
<evidence type="ECO:0000256" key="8">
    <source>
        <dbReference type="ARBA" id="ARBA00023277"/>
    </source>
</evidence>
<feature type="binding site" evidence="9">
    <location>
        <position position="137"/>
    </location>
    <ligand>
        <name>substrate</name>
    </ligand>
</feature>
<dbReference type="EMBL" id="JAQLGM010000109">
    <property type="protein sequence ID" value="MDB2002974.1"/>
    <property type="molecule type" value="Genomic_DNA"/>
</dbReference>
<dbReference type="GO" id="GO:0005737">
    <property type="term" value="C:cytoplasm"/>
    <property type="evidence" value="ECO:0007669"/>
    <property type="project" value="UniProtKB-SubCell"/>
</dbReference>
<feature type="active site" description="Proton acceptor" evidence="9">
    <location>
        <position position="245"/>
    </location>
</feature>
<dbReference type="GO" id="GO:0046872">
    <property type="term" value="F:metal ion binding"/>
    <property type="evidence" value="ECO:0007669"/>
    <property type="project" value="UniProtKB-KW"/>
</dbReference>
<accession>A0AAW6B4N5</accession>
<comment type="similarity">
    <text evidence="9">Belongs to the carbohydrate kinase PfkB family. Ribokinase subfamily.</text>
</comment>
<organism evidence="12 13">
    <name type="scientific">Clostridium symbiosum</name>
    <name type="common">Bacteroides symbiosus</name>
    <dbReference type="NCBI Taxonomy" id="1512"/>
    <lineage>
        <taxon>Bacteria</taxon>
        <taxon>Bacillati</taxon>
        <taxon>Bacillota</taxon>
        <taxon>Clostridia</taxon>
        <taxon>Lachnospirales</taxon>
        <taxon>Lachnospiraceae</taxon>
        <taxon>Otoolea</taxon>
    </lineage>
</organism>
<keyword evidence="5 9" id="KW-0067">ATP-binding</keyword>
<comment type="pathway">
    <text evidence="9">Carbohydrate metabolism; D-ribose degradation; D-ribose 5-phosphate from beta-D-ribopyranose: step 2/2.</text>
</comment>
<dbReference type="InterPro" id="IPR011611">
    <property type="entry name" value="PfkB_dom"/>
</dbReference>
<sequence>MRILNFGSLNIDNVYAVDHFIRPGETMSSLGMEVFCGGKGLNQSIAMARAGAQVWHAGAVGRNDGKKLLELLAESGVNTDFVRKTDGVSGHTIIQVDKNGQNCILLFGGANQEITPGQVDETLAHFEEGDILLLQNEINGLAGLIKKAAEKGMKIYLNPSPVTGELLELPLELVDCFILNEIEGADICGQEAKEEEIPQLLHEKYPRAVILLTLGSRGCIYYDGENRYEQPAFCVEAVDTTAAGDTFTGYFIASAVKGNSVPDALLKAAKAAAITVMGKGAAPSIPWDKQVEEARL</sequence>
<evidence type="ECO:0000313" key="11">
    <source>
        <dbReference type="EMBL" id="MCK0084552.1"/>
    </source>
</evidence>
<keyword evidence="4 9" id="KW-0418">Kinase</keyword>
<comment type="catalytic activity">
    <reaction evidence="9">
        <text>D-ribose + ATP = D-ribose 5-phosphate + ADP + H(+)</text>
        <dbReference type="Rhea" id="RHEA:13697"/>
        <dbReference type="ChEBI" id="CHEBI:15378"/>
        <dbReference type="ChEBI" id="CHEBI:30616"/>
        <dbReference type="ChEBI" id="CHEBI:47013"/>
        <dbReference type="ChEBI" id="CHEBI:78346"/>
        <dbReference type="ChEBI" id="CHEBI:456216"/>
        <dbReference type="EC" id="2.7.1.15"/>
    </reaction>
</comment>
<evidence type="ECO:0000256" key="1">
    <source>
        <dbReference type="ARBA" id="ARBA00022679"/>
    </source>
</evidence>
<dbReference type="EMBL" id="JAINVB010000001">
    <property type="protein sequence ID" value="MCK0084552.1"/>
    <property type="molecule type" value="Genomic_DNA"/>
</dbReference>
<dbReference type="Proteomes" id="UP001203136">
    <property type="component" value="Unassembled WGS sequence"/>
</dbReference>
<dbReference type="GO" id="GO:0019303">
    <property type="term" value="P:D-ribose catabolic process"/>
    <property type="evidence" value="ECO:0007669"/>
    <property type="project" value="UniProtKB-UniRule"/>
</dbReference>
<comment type="subcellular location">
    <subcellularLocation>
        <location evidence="9">Cytoplasm</location>
    </subcellularLocation>
</comment>
<feature type="binding site" evidence="9">
    <location>
        <begin position="213"/>
        <end position="218"/>
    </location>
    <ligand>
        <name>ATP</name>
        <dbReference type="ChEBI" id="CHEBI:30616"/>
    </ligand>
</feature>
<feature type="binding site" evidence="9">
    <location>
        <position position="180"/>
    </location>
    <ligand>
        <name>ATP</name>
        <dbReference type="ChEBI" id="CHEBI:30616"/>
    </ligand>
</feature>
<dbReference type="Gene3D" id="3.40.1190.20">
    <property type="match status" value="1"/>
</dbReference>
<evidence type="ECO:0000256" key="9">
    <source>
        <dbReference type="HAMAP-Rule" id="MF_01987"/>
    </source>
</evidence>
<keyword evidence="9" id="KW-0963">Cytoplasm</keyword>
<protein>
    <recommendedName>
        <fullName evidence="9">Ribokinase</fullName>
        <shortName evidence="9">RK</shortName>
        <ecNumber evidence="9">2.7.1.15</ecNumber>
    </recommendedName>
</protein>
<dbReference type="InterPro" id="IPR002139">
    <property type="entry name" value="Ribo/fructo_kinase"/>
</dbReference>
<feature type="binding site" evidence="9">
    <location>
        <position position="284"/>
    </location>
    <ligand>
        <name>K(+)</name>
        <dbReference type="ChEBI" id="CHEBI:29103"/>
    </ligand>
</feature>
<feature type="binding site" evidence="9">
    <location>
        <begin position="10"/>
        <end position="12"/>
    </location>
    <ligand>
        <name>substrate</name>
    </ligand>
</feature>
<comment type="subunit">
    <text evidence="9">Homodimer.</text>
</comment>
<dbReference type="GeneID" id="57967736"/>
<evidence type="ECO:0000256" key="7">
    <source>
        <dbReference type="ARBA" id="ARBA00022958"/>
    </source>
</evidence>
<dbReference type="Pfam" id="PF00294">
    <property type="entry name" value="PfkB"/>
    <property type="match status" value="1"/>
</dbReference>
<evidence type="ECO:0000256" key="6">
    <source>
        <dbReference type="ARBA" id="ARBA00022842"/>
    </source>
</evidence>
<feature type="binding site" evidence="9">
    <location>
        <begin position="244"/>
        <end position="245"/>
    </location>
    <ligand>
        <name>ATP</name>
        <dbReference type="ChEBI" id="CHEBI:30616"/>
    </ligand>
</feature>
<reference evidence="12" key="2">
    <citation type="submission" date="2023-01" db="EMBL/GenBank/DDBJ databases">
        <title>Human gut microbiome strain richness.</title>
        <authorList>
            <person name="Chen-Liaw A."/>
        </authorList>
    </citation>
    <scope>NUCLEOTIDE SEQUENCE</scope>
    <source>
        <strain evidence="12">B1_m1001713B170214d0_201011</strain>
    </source>
</reference>
<proteinExistence type="inferred from homology"/>
<dbReference type="PRINTS" id="PR00990">
    <property type="entry name" value="RIBOKINASE"/>
</dbReference>
<evidence type="ECO:0000256" key="3">
    <source>
        <dbReference type="ARBA" id="ARBA00022741"/>
    </source>
</evidence>
<keyword evidence="8 9" id="KW-0119">Carbohydrate metabolism</keyword>
<keyword evidence="3 9" id="KW-0547">Nucleotide-binding</keyword>
<dbReference type="InterPro" id="IPR029056">
    <property type="entry name" value="Ribokinase-like"/>
</dbReference>
<dbReference type="InterPro" id="IPR011877">
    <property type="entry name" value="Ribokinase"/>
</dbReference>
<evidence type="ECO:0000256" key="5">
    <source>
        <dbReference type="ARBA" id="ARBA00022840"/>
    </source>
</evidence>
<keyword evidence="1 9" id="KW-0808">Transferase</keyword>
<evidence type="ECO:0000256" key="2">
    <source>
        <dbReference type="ARBA" id="ARBA00022723"/>
    </source>
</evidence>
<gene>
    <name evidence="9" type="primary">rbsK</name>
    <name evidence="11" type="ORF">K5I21_01405</name>
    <name evidence="12" type="ORF">PM006_22455</name>
</gene>
<dbReference type="CDD" id="cd01174">
    <property type="entry name" value="ribokinase"/>
    <property type="match status" value="1"/>
</dbReference>
<dbReference type="RefSeq" id="WP_021641853.1">
    <property type="nucleotide sequence ID" value="NZ_BAABZD010000003.1"/>
</dbReference>
<dbReference type="SUPFAM" id="SSF53613">
    <property type="entry name" value="Ribokinase-like"/>
    <property type="match status" value="1"/>
</dbReference>
<dbReference type="EC" id="2.7.1.15" evidence="9"/>
<keyword evidence="6 9" id="KW-0460">Magnesium</keyword>
<feature type="binding site" evidence="9">
    <location>
        <position position="241"/>
    </location>
    <ligand>
        <name>K(+)</name>
        <dbReference type="ChEBI" id="CHEBI:29103"/>
    </ligand>
</feature>
<keyword evidence="7 9" id="KW-0630">Potassium</keyword>
<keyword evidence="2 9" id="KW-0479">Metal-binding</keyword>
<dbReference type="PANTHER" id="PTHR10584:SF166">
    <property type="entry name" value="RIBOKINASE"/>
    <property type="match status" value="1"/>
</dbReference>
<dbReference type="GO" id="GO:0005524">
    <property type="term" value="F:ATP binding"/>
    <property type="evidence" value="ECO:0007669"/>
    <property type="project" value="UniProtKB-UniRule"/>
</dbReference>
<dbReference type="HAMAP" id="MF_01987">
    <property type="entry name" value="Ribokinase"/>
    <property type="match status" value="1"/>
</dbReference>
<feature type="binding site" evidence="9">
    <location>
        <position position="278"/>
    </location>
    <ligand>
        <name>K(+)</name>
        <dbReference type="ChEBI" id="CHEBI:29103"/>
    </ligand>
</feature>
<comment type="function">
    <text evidence="9">Catalyzes the phosphorylation of ribose at O-5 in a reaction requiring ATP and magnesium. The resulting D-ribose-5-phosphate can then be used either for sythesis of nucleotides, histidine, and tryptophan, or as a component of the pentose phosphate pathway.</text>
</comment>
<evidence type="ECO:0000313" key="12">
    <source>
        <dbReference type="EMBL" id="MDB2002974.1"/>
    </source>
</evidence>
<dbReference type="GO" id="GO:0004747">
    <property type="term" value="F:ribokinase activity"/>
    <property type="evidence" value="ECO:0007669"/>
    <property type="project" value="UniProtKB-UniRule"/>
</dbReference>
<comment type="caution">
    <text evidence="9">Lacks conserved residue(s) required for the propagation of feature annotation.</text>
</comment>
<feature type="binding site" evidence="9">
    <location>
        <begin position="38"/>
        <end position="42"/>
    </location>
    <ligand>
        <name>substrate</name>
    </ligand>
</feature>